<feature type="coiled-coil region" evidence="1">
    <location>
        <begin position="43"/>
        <end position="70"/>
    </location>
</feature>
<dbReference type="AlphaFoldDB" id="A0A1G5YLG7"/>
<feature type="transmembrane region" description="Helical" evidence="2">
    <location>
        <begin position="20"/>
        <end position="39"/>
    </location>
</feature>
<dbReference type="PANTHER" id="PTHR34220">
    <property type="entry name" value="SENSOR HISTIDINE KINASE YPDA"/>
    <property type="match status" value="1"/>
</dbReference>
<dbReference type="GO" id="GO:0000155">
    <property type="term" value="F:phosphorelay sensor kinase activity"/>
    <property type="evidence" value="ECO:0007669"/>
    <property type="project" value="InterPro"/>
</dbReference>
<accession>A0A1G5YLG7</accession>
<keyword evidence="2" id="KW-0812">Transmembrane</keyword>
<evidence type="ECO:0000256" key="1">
    <source>
        <dbReference type="SAM" id="Coils"/>
    </source>
</evidence>
<evidence type="ECO:0000259" key="3">
    <source>
        <dbReference type="Pfam" id="PF06580"/>
    </source>
</evidence>
<dbReference type="GO" id="GO:0016020">
    <property type="term" value="C:membrane"/>
    <property type="evidence" value="ECO:0007669"/>
    <property type="project" value="InterPro"/>
</dbReference>
<keyword evidence="1" id="KW-0175">Coiled coil</keyword>
<dbReference type="InterPro" id="IPR010559">
    <property type="entry name" value="Sig_transdc_His_kin_internal"/>
</dbReference>
<organism evidence="4 5">
    <name type="scientific">Algoriphagus alkaliphilus</name>
    <dbReference type="NCBI Taxonomy" id="279824"/>
    <lineage>
        <taxon>Bacteria</taxon>
        <taxon>Pseudomonadati</taxon>
        <taxon>Bacteroidota</taxon>
        <taxon>Cytophagia</taxon>
        <taxon>Cytophagales</taxon>
        <taxon>Cyclobacteriaceae</taxon>
        <taxon>Algoriphagus</taxon>
    </lineage>
</organism>
<reference evidence="5" key="1">
    <citation type="submission" date="2016-10" db="EMBL/GenBank/DDBJ databases">
        <authorList>
            <person name="Varghese N."/>
            <person name="Submissions S."/>
        </authorList>
    </citation>
    <scope>NUCLEOTIDE SEQUENCE [LARGE SCALE GENOMIC DNA]</scope>
    <source>
        <strain evidence="5">DSM 22703</strain>
    </source>
</reference>
<keyword evidence="4" id="KW-0808">Transferase</keyword>
<name>A0A1G5YLG7_9BACT</name>
<dbReference type="Pfam" id="PF06580">
    <property type="entry name" value="His_kinase"/>
    <property type="match status" value="1"/>
</dbReference>
<dbReference type="Proteomes" id="UP000198756">
    <property type="component" value="Unassembled WGS sequence"/>
</dbReference>
<evidence type="ECO:0000313" key="4">
    <source>
        <dbReference type="EMBL" id="SDA83393.1"/>
    </source>
</evidence>
<dbReference type="EMBL" id="FMXE01000018">
    <property type="protein sequence ID" value="SDA83393.1"/>
    <property type="molecule type" value="Genomic_DNA"/>
</dbReference>
<dbReference type="InterPro" id="IPR050640">
    <property type="entry name" value="Bact_2-comp_sensor_kinase"/>
</dbReference>
<gene>
    <name evidence="4" type="ORF">SAMN03080617_02645</name>
</gene>
<protein>
    <submittedName>
        <fullName evidence="4">Histidine kinase</fullName>
    </submittedName>
</protein>
<evidence type="ECO:0000313" key="5">
    <source>
        <dbReference type="Proteomes" id="UP000198756"/>
    </source>
</evidence>
<keyword evidence="5" id="KW-1185">Reference proteome</keyword>
<feature type="domain" description="Signal transduction histidine kinase internal region" evidence="3">
    <location>
        <begin position="68"/>
        <end position="138"/>
    </location>
</feature>
<dbReference type="InterPro" id="IPR036890">
    <property type="entry name" value="HATPase_C_sf"/>
</dbReference>
<keyword evidence="4" id="KW-0418">Kinase</keyword>
<proteinExistence type="predicted"/>
<dbReference type="SUPFAM" id="SSF55874">
    <property type="entry name" value="ATPase domain of HSP90 chaperone/DNA topoisomerase II/histidine kinase"/>
    <property type="match status" value="1"/>
</dbReference>
<dbReference type="Gene3D" id="3.30.565.10">
    <property type="entry name" value="Histidine kinase-like ATPase, C-terminal domain"/>
    <property type="match status" value="1"/>
</dbReference>
<evidence type="ECO:0000256" key="2">
    <source>
        <dbReference type="SAM" id="Phobius"/>
    </source>
</evidence>
<keyword evidence="2" id="KW-0472">Membrane</keyword>
<sequence length="260" mass="29343">MPIFPGHLPTKSCQVSFEQSLILVLLALLIGGGVLIFFLSQKLNKTSLENRKAAELLNQLEQKTDSLRLESLESKLNPHLFKNILNSIQSHAYQTYFALDKLANVLDYILYESRQKYVSPKEEIDFALNLIEINKIKLSPLFELSVKTKIQDNDPLYRSKILAPLISIDLIENAFKHADLQSGDSFIRIILELKEGVFSILVSNKVTGKPTLHKANSGLGAETLDQRLNILYKGRYTLDRFKEGEVFLAQLKIDLNGKGA</sequence>
<dbReference type="STRING" id="279824.SAMN03080617_02645"/>
<dbReference type="PANTHER" id="PTHR34220:SF7">
    <property type="entry name" value="SENSOR HISTIDINE KINASE YPDA"/>
    <property type="match status" value="1"/>
</dbReference>
<keyword evidence="2" id="KW-1133">Transmembrane helix</keyword>